<feature type="transmembrane region" description="Helical" evidence="1">
    <location>
        <begin position="12"/>
        <end position="32"/>
    </location>
</feature>
<evidence type="ECO:0000256" key="1">
    <source>
        <dbReference type="SAM" id="Phobius"/>
    </source>
</evidence>
<keyword evidence="1" id="KW-0472">Membrane</keyword>
<keyword evidence="1" id="KW-0812">Transmembrane</keyword>
<reference evidence="2 3" key="1">
    <citation type="submission" date="2011-08" db="EMBL/GenBank/DDBJ databases">
        <title>Complete sequence of Caldicellulosiruptor lactoaceticus 6A.</title>
        <authorList>
            <consortium name="US DOE Joint Genome Institute"/>
            <person name="Lucas S."/>
            <person name="Han J."/>
            <person name="Lapidus A."/>
            <person name="Cheng J.-F."/>
            <person name="Goodwin L."/>
            <person name="Pitluck S."/>
            <person name="Peters L."/>
            <person name="Davenport K."/>
            <person name="Detter J.C."/>
            <person name="Han C."/>
            <person name="Tapia R."/>
            <person name="Land M."/>
            <person name="Hauser L."/>
            <person name="Kyrpides N."/>
            <person name="Ivanova N."/>
            <person name="Ovchinnikova G."/>
            <person name="Pagani I."/>
            <person name="Blumer-Schuette S.E."/>
            <person name="Kelly R.M."/>
            <person name="Woyke T."/>
        </authorList>
    </citation>
    <scope>NUCLEOTIDE SEQUENCE [LARGE SCALE GENOMIC DNA]</scope>
    <source>
        <strain evidence="2 3">6A</strain>
    </source>
</reference>
<dbReference type="AlphaFoldDB" id="G2PV38"/>
<organism evidence="2 3">
    <name type="scientific">Caldicellulosiruptor acetigenus 6A</name>
    <dbReference type="NCBI Taxonomy" id="632516"/>
    <lineage>
        <taxon>Bacteria</taxon>
        <taxon>Bacillati</taxon>
        <taxon>Bacillota</taxon>
        <taxon>Bacillota incertae sedis</taxon>
        <taxon>Caldicellulosiruptorales</taxon>
        <taxon>Caldicellulosiruptoraceae</taxon>
        <taxon>Caldicellulosiruptor</taxon>
    </lineage>
</organism>
<accession>G2PV38</accession>
<dbReference type="EMBL" id="CP003001">
    <property type="protein sequence ID" value="AEM72729.1"/>
    <property type="molecule type" value="Genomic_DNA"/>
</dbReference>
<protein>
    <submittedName>
        <fullName evidence="2">Uncharacterized protein</fullName>
    </submittedName>
</protein>
<feature type="transmembrane region" description="Helical" evidence="1">
    <location>
        <begin position="185"/>
        <end position="204"/>
    </location>
</feature>
<dbReference type="Proteomes" id="UP000009257">
    <property type="component" value="Chromosome"/>
</dbReference>
<feature type="transmembrane region" description="Helical" evidence="1">
    <location>
        <begin position="77"/>
        <end position="102"/>
    </location>
</feature>
<name>G2PV38_9FIRM</name>
<feature type="transmembrane region" description="Helical" evidence="1">
    <location>
        <begin position="38"/>
        <end position="56"/>
    </location>
</feature>
<dbReference type="KEGG" id="clc:Calla_0034"/>
<sequence length="209" mass="24435">MKYWKLYRKSFYILFIEMLLITFILGILNKFFNLFEDFVQSFYTLLIIIVVSQSIFDSSLTELDFMVLLPMKRINIVFSLFLRDVGRVFFLTVFVLSLFYFLLGENFVSNSEDIIVYGLVLFFIGINSVASLQPILILSHDAMRKNAFVKLLIMFFLSILLIFATSLPPIIFFLKNHVLSPTVTLIMYTIILTVVFLSISYKLLVKKEF</sequence>
<dbReference type="HOGENOM" id="CLU_1243431_0_0_9"/>
<feature type="transmembrane region" description="Helical" evidence="1">
    <location>
        <begin position="114"/>
        <end position="139"/>
    </location>
</feature>
<gene>
    <name evidence="2" type="ORF">Calla_0034</name>
</gene>
<feature type="transmembrane region" description="Helical" evidence="1">
    <location>
        <begin position="151"/>
        <end position="173"/>
    </location>
</feature>
<evidence type="ECO:0000313" key="3">
    <source>
        <dbReference type="Proteomes" id="UP000009257"/>
    </source>
</evidence>
<evidence type="ECO:0000313" key="2">
    <source>
        <dbReference type="EMBL" id="AEM72729.1"/>
    </source>
</evidence>
<keyword evidence="1" id="KW-1133">Transmembrane helix</keyword>
<proteinExistence type="predicted"/>